<feature type="domain" description="DUF488" evidence="2">
    <location>
        <begin position="23"/>
        <end position="129"/>
    </location>
</feature>
<dbReference type="InterPro" id="IPR054495">
    <property type="entry name" value="DUF488-N3a"/>
</dbReference>
<evidence type="ECO:0000313" key="4">
    <source>
        <dbReference type="Proteomes" id="UP001321018"/>
    </source>
</evidence>
<dbReference type="AlphaFoldDB" id="A0AAP2Z472"/>
<evidence type="ECO:0000259" key="2">
    <source>
        <dbReference type="Pfam" id="PF22751"/>
    </source>
</evidence>
<evidence type="ECO:0000256" key="1">
    <source>
        <dbReference type="SAM" id="MobiDB-lite"/>
    </source>
</evidence>
<accession>A0AAP2Z472</accession>
<name>A0AAP2Z472_9EURY</name>
<dbReference type="Proteomes" id="UP001321018">
    <property type="component" value="Unassembled WGS sequence"/>
</dbReference>
<dbReference type="RefSeq" id="WP_338006095.1">
    <property type="nucleotide sequence ID" value="NZ_JAOPKA010000025.1"/>
</dbReference>
<organism evidence="3 4">
    <name type="scientific">Natronoglomus mannanivorans</name>
    <dbReference type="NCBI Taxonomy" id="2979990"/>
    <lineage>
        <taxon>Archaea</taxon>
        <taxon>Methanobacteriati</taxon>
        <taxon>Methanobacteriota</taxon>
        <taxon>Stenosarchaea group</taxon>
        <taxon>Halobacteria</taxon>
        <taxon>Halobacteriales</taxon>
        <taxon>Natrialbaceae</taxon>
        <taxon>Natronoglomus</taxon>
    </lineage>
</organism>
<feature type="compositionally biased region" description="Acidic residues" evidence="1">
    <location>
        <begin position="151"/>
        <end position="161"/>
    </location>
</feature>
<gene>
    <name evidence="3" type="ORF">OB960_23215</name>
</gene>
<protein>
    <submittedName>
        <fullName evidence="3">DUF488 family protein</fullName>
    </submittedName>
</protein>
<reference evidence="3" key="1">
    <citation type="submission" date="2022-09" db="EMBL/GenBank/DDBJ databases">
        <title>Enrichment on poylsaccharides allowed isolation of novel metabolic and taxonomic groups of Haloarchaea.</title>
        <authorList>
            <person name="Sorokin D.Y."/>
            <person name="Elcheninov A.G."/>
            <person name="Khizhniak T.V."/>
            <person name="Kolganova T.V."/>
            <person name="Kublanov I.V."/>
        </authorList>
    </citation>
    <scope>NUCLEOTIDE SEQUENCE</scope>
    <source>
        <strain evidence="3">AArc-xg1-1</strain>
    </source>
</reference>
<dbReference type="EMBL" id="JAOPKA010000025">
    <property type="protein sequence ID" value="MCU4744288.1"/>
    <property type="molecule type" value="Genomic_DNA"/>
</dbReference>
<comment type="caution">
    <text evidence="3">The sequence shown here is derived from an EMBL/GenBank/DDBJ whole genome shotgun (WGS) entry which is preliminary data.</text>
</comment>
<sequence length="175" mass="19676">MTVRTSYFGGLNSEFEPADDADVFGVVRYPQDFIERLADRNIPAVAPPKDLLNAYKAVEEAAENNGDPNPAAIAWSSVRYESRYLAHLERAGPQVVLEELRERARERDVWLICWEKDARWCHRRLLANEIVADLEEIDVVHHPNPSTIPLDVEEETDEETSPDASLADFATGGGD</sequence>
<feature type="region of interest" description="Disordered" evidence="1">
    <location>
        <begin position="145"/>
        <end position="175"/>
    </location>
</feature>
<evidence type="ECO:0000313" key="3">
    <source>
        <dbReference type="EMBL" id="MCU4744288.1"/>
    </source>
</evidence>
<proteinExistence type="predicted"/>
<dbReference type="Pfam" id="PF22751">
    <property type="entry name" value="DUF488-N3a"/>
    <property type="match status" value="1"/>
</dbReference>